<accession>A0A6B2M3R4</accession>
<keyword evidence="2" id="KW-1185">Reference proteome</keyword>
<protein>
    <submittedName>
        <fullName evidence="1">Uncharacterized protein</fullName>
    </submittedName>
</protein>
<proteinExistence type="predicted"/>
<dbReference type="EMBL" id="JAAGNX010000003">
    <property type="protein sequence ID" value="NDV63393.1"/>
    <property type="molecule type" value="Genomic_DNA"/>
</dbReference>
<name>A0A6B2M3R4_9BACT</name>
<gene>
    <name evidence="1" type="ORF">G0Q06_13085</name>
</gene>
<dbReference type="AlphaFoldDB" id="A0A6B2M3R4"/>
<evidence type="ECO:0000313" key="2">
    <source>
        <dbReference type="Proteomes" id="UP000478417"/>
    </source>
</evidence>
<sequence length="190" mass="18814">MAANNFVGAVGGFFLDVLGIDDGAASGSFSVDGLFGIPLAKNMSGKGVSVDVAVTASINWRDPLNFAVSVQDSVSVLDTIGMGGFVTTGPAVGSSTMPNQGFSESLYVTGRAAVGFGGAVSTSLDFFGNPQTGELTGSSGSAGGGLGFGLGALSGVTDPSSGMEVPSYSFSTGTLNGKAALEAYYKENCE</sequence>
<dbReference type="RefSeq" id="WP_163966910.1">
    <property type="nucleotide sequence ID" value="NZ_JAAGNX010000003.1"/>
</dbReference>
<comment type="caution">
    <text evidence="1">The sequence shown here is derived from an EMBL/GenBank/DDBJ whole genome shotgun (WGS) entry which is preliminary data.</text>
</comment>
<organism evidence="1 2">
    <name type="scientific">Oceanipulchritudo coccoides</name>
    <dbReference type="NCBI Taxonomy" id="2706888"/>
    <lineage>
        <taxon>Bacteria</taxon>
        <taxon>Pseudomonadati</taxon>
        <taxon>Verrucomicrobiota</taxon>
        <taxon>Opitutia</taxon>
        <taxon>Puniceicoccales</taxon>
        <taxon>Oceanipulchritudinaceae</taxon>
        <taxon>Oceanipulchritudo</taxon>
    </lineage>
</organism>
<dbReference type="Proteomes" id="UP000478417">
    <property type="component" value="Unassembled WGS sequence"/>
</dbReference>
<evidence type="ECO:0000313" key="1">
    <source>
        <dbReference type="EMBL" id="NDV63393.1"/>
    </source>
</evidence>
<reference evidence="1 2" key="1">
    <citation type="submission" date="2020-02" db="EMBL/GenBank/DDBJ databases">
        <title>Albibacoteraceae fam. nov., the first described family within the subdivision 4 Verrucomicrobia.</title>
        <authorList>
            <person name="Xi F."/>
        </authorList>
    </citation>
    <scope>NUCLEOTIDE SEQUENCE [LARGE SCALE GENOMIC DNA]</scope>
    <source>
        <strain evidence="1 2">CK1056</strain>
    </source>
</reference>